<evidence type="ECO:0000259" key="2">
    <source>
        <dbReference type="Pfam" id="PF01105"/>
    </source>
</evidence>
<evidence type="ECO:0000313" key="4">
    <source>
        <dbReference type="Proteomes" id="UP001439008"/>
    </source>
</evidence>
<dbReference type="EMBL" id="JBDODL010003317">
    <property type="protein sequence ID" value="MES1922644.1"/>
    <property type="molecule type" value="Genomic_DNA"/>
</dbReference>
<proteinExistence type="predicted"/>
<keyword evidence="1" id="KW-0812">Transmembrane</keyword>
<feature type="domain" description="GOLD" evidence="2">
    <location>
        <begin position="1"/>
        <end position="107"/>
    </location>
</feature>
<sequence length="117" mass="13784">EYSICFKNDYVNSEILLEDNPKLNLRDEQSFKIRNLKEFIRINGLLNSIISIMRELKFNHLSLKKHEQNAMRKQLFTDTRLFWFTILQFAAIILLGLFQLALISSWFSISAIRSSGL</sequence>
<evidence type="ECO:0000313" key="3">
    <source>
        <dbReference type="EMBL" id="MES1922644.1"/>
    </source>
</evidence>
<keyword evidence="1" id="KW-0472">Membrane</keyword>
<feature type="transmembrane region" description="Helical" evidence="1">
    <location>
        <begin position="81"/>
        <end position="107"/>
    </location>
</feature>
<keyword evidence="1" id="KW-1133">Transmembrane helix</keyword>
<feature type="non-terminal residue" evidence="3">
    <location>
        <position position="1"/>
    </location>
</feature>
<gene>
    <name evidence="3" type="ORF">MHBO_004164</name>
</gene>
<keyword evidence="4" id="KW-1185">Reference proteome</keyword>
<name>A0ABV2ASU1_9EUKA</name>
<reference evidence="3 4" key="1">
    <citation type="journal article" date="2024" name="BMC Biol.">
        <title>Comparative genomics of Ascetosporea gives new insight into the evolutionary basis for animal parasitism in Rhizaria.</title>
        <authorList>
            <person name="Hiltunen Thoren M."/>
            <person name="Onut-Brannstrom I."/>
            <person name="Alfjorden A."/>
            <person name="Peckova H."/>
            <person name="Swords F."/>
            <person name="Hooper C."/>
            <person name="Holzer A.S."/>
            <person name="Bass D."/>
            <person name="Burki F."/>
        </authorList>
    </citation>
    <scope>NUCLEOTIDE SEQUENCE [LARGE SCALE GENOMIC DNA]</scope>
    <source>
        <strain evidence="3">20-A016</strain>
    </source>
</reference>
<accession>A0ABV2ASU1</accession>
<dbReference type="Proteomes" id="UP001439008">
    <property type="component" value="Unassembled WGS sequence"/>
</dbReference>
<organism evidence="3 4">
    <name type="scientific">Bonamia ostreae</name>
    <dbReference type="NCBI Taxonomy" id="126728"/>
    <lineage>
        <taxon>Eukaryota</taxon>
        <taxon>Sar</taxon>
        <taxon>Rhizaria</taxon>
        <taxon>Endomyxa</taxon>
        <taxon>Ascetosporea</taxon>
        <taxon>Haplosporida</taxon>
        <taxon>Bonamia</taxon>
    </lineage>
</organism>
<protein>
    <recommendedName>
        <fullName evidence="2">GOLD domain-containing protein</fullName>
    </recommendedName>
</protein>
<dbReference type="InterPro" id="IPR009038">
    <property type="entry name" value="GOLD_dom"/>
</dbReference>
<comment type="caution">
    <text evidence="3">The sequence shown here is derived from an EMBL/GenBank/DDBJ whole genome shotgun (WGS) entry which is preliminary data.</text>
</comment>
<dbReference type="Pfam" id="PF01105">
    <property type="entry name" value="EMP24_GP25L"/>
    <property type="match status" value="1"/>
</dbReference>
<evidence type="ECO:0000256" key="1">
    <source>
        <dbReference type="SAM" id="Phobius"/>
    </source>
</evidence>